<dbReference type="Pfam" id="PF00072">
    <property type="entry name" value="Response_reg"/>
    <property type="match status" value="1"/>
</dbReference>
<dbReference type="Gene3D" id="1.10.10.10">
    <property type="entry name" value="Winged helix-like DNA-binding domain superfamily/Winged helix DNA-binding domain"/>
    <property type="match status" value="1"/>
</dbReference>
<dbReference type="GO" id="GO:0032993">
    <property type="term" value="C:protein-DNA complex"/>
    <property type="evidence" value="ECO:0007669"/>
    <property type="project" value="TreeGrafter"/>
</dbReference>
<keyword evidence="5" id="KW-0804">Transcription</keyword>
<reference evidence="10" key="1">
    <citation type="submission" date="2020-11" db="EMBL/GenBank/DDBJ databases">
        <title>Bacterial whole genome sequence for Panacibacter sp. DH6.</title>
        <authorList>
            <person name="Le V."/>
            <person name="Ko S."/>
            <person name="Ahn C.-Y."/>
            <person name="Oh H.-M."/>
        </authorList>
    </citation>
    <scope>NUCLEOTIDE SEQUENCE</scope>
    <source>
        <strain evidence="10">DH6</strain>
    </source>
</reference>
<dbReference type="EMBL" id="JADWYR010000001">
    <property type="protein sequence ID" value="MBG9376744.1"/>
    <property type="molecule type" value="Genomic_DNA"/>
</dbReference>
<dbReference type="SMART" id="SM00862">
    <property type="entry name" value="Trans_reg_C"/>
    <property type="match status" value="1"/>
</dbReference>
<dbReference type="FunFam" id="1.10.10.10:FF:000005">
    <property type="entry name" value="Two-component system response regulator"/>
    <property type="match status" value="1"/>
</dbReference>
<dbReference type="PROSITE" id="PS51755">
    <property type="entry name" value="OMPR_PHOB"/>
    <property type="match status" value="1"/>
</dbReference>
<evidence type="ECO:0000256" key="4">
    <source>
        <dbReference type="ARBA" id="ARBA00023125"/>
    </source>
</evidence>
<dbReference type="InterPro" id="IPR001789">
    <property type="entry name" value="Sig_transdc_resp-reg_receiver"/>
</dbReference>
<dbReference type="Gene3D" id="6.10.250.690">
    <property type="match status" value="1"/>
</dbReference>
<evidence type="ECO:0000256" key="6">
    <source>
        <dbReference type="PROSITE-ProRule" id="PRU00169"/>
    </source>
</evidence>
<dbReference type="PROSITE" id="PS50110">
    <property type="entry name" value="RESPONSE_REGULATORY"/>
    <property type="match status" value="1"/>
</dbReference>
<dbReference type="AlphaFoldDB" id="A0A931E7T2"/>
<accession>A0A931E7T2</accession>
<feature type="DNA-binding region" description="OmpR/PhoB-type" evidence="7">
    <location>
        <begin position="130"/>
        <end position="228"/>
    </location>
</feature>
<dbReference type="CDD" id="cd00383">
    <property type="entry name" value="trans_reg_C"/>
    <property type="match status" value="1"/>
</dbReference>
<sequence>MENTYRILIAEDEPKLGLVIQEELTRQGYLADMAYDGAVAEKLFNQHNYSLILLDINLPYKNGLALCKEFRQQNNKVPIIMLTALGEIQDKVDAFSLGADDYLVKPFHFDELFARIKVFLKRAENTAQFSDKINVGDLEIDMNKKTVTRAEKNINLTAKEFSLLVLLSRNKGKVISKQEIMEKVWELSFDTGTNTIEVYISFLRNKIDKPFETKLIHTKPGFGYYVREAPLS</sequence>
<feature type="domain" description="Response regulatory" evidence="8">
    <location>
        <begin position="6"/>
        <end position="120"/>
    </location>
</feature>
<evidence type="ECO:0000313" key="11">
    <source>
        <dbReference type="Proteomes" id="UP000628448"/>
    </source>
</evidence>
<feature type="domain" description="OmpR/PhoB-type" evidence="9">
    <location>
        <begin position="130"/>
        <end position="228"/>
    </location>
</feature>
<dbReference type="SUPFAM" id="SSF46894">
    <property type="entry name" value="C-terminal effector domain of the bipartite response regulators"/>
    <property type="match status" value="1"/>
</dbReference>
<dbReference type="InterPro" id="IPR036388">
    <property type="entry name" value="WH-like_DNA-bd_sf"/>
</dbReference>
<evidence type="ECO:0000256" key="5">
    <source>
        <dbReference type="ARBA" id="ARBA00023163"/>
    </source>
</evidence>
<dbReference type="PANTHER" id="PTHR48111:SF22">
    <property type="entry name" value="REGULATOR OF RPOS"/>
    <property type="match status" value="1"/>
</dbReference>
<evidence type="ECO:0000256" key="7">
    <source>
        <dbReference type="PROSITE-ProRule" id="PRU01091"/>
    </source>
</evidence>
<keyword evidence="11" id="KW-1185">Reference proteome</keyword>
<dbReference type="SUPFAM" id="SSF52172">
    <property type="entry name" value="CheY-like"/>
    <property type="match status" value="1"/>
</dbReference>
<dbReference type="InterPro" id="IPR016032">
    <property type="entry name" value="Sig_transdc_resp-reg_C-effctor"/>
</dbReference>
<dbReference type="SMART" id="SM00448">
    <property type="entry name" value="REC"/>
    <property type="match status" value="1"/>
</dbReference>
<dbReference type="Gene3D" id="3.40.50.2300">
    <property type="match status" value="1"/>
</dbReference>
<dbReference type="GO" id="GO:0000156">
    <property type="term" value="F:phosphorelay response regulator activity"/>
    <property type="evidence" value="ECO:0007669"/>
    <property type="project" value="TreeGrafter"/>
</dbReference>
<feature type="modified residue" description="4-aspartylphosphate" evidence="6">
    <location>
        <position position="55"/>
    </location>
</feature>
<keyword evidence="1 6" id="KW-0597">Phosphoprotein</keyword>
<dbReference type="GO" id="GO:0005829">
    <property type="term" value="C:cytosol"/>
    <property type="evidence" value="ECO:0007669"/>
    <property type="project" value="TreeGrafter"/>
</dbReference>
<evidence type="ECO:0000259" key="8">
    <source>
        <dbReference type="PROSITE" id="PS50110"/>
    </source>
</evidence>
<dbReference type="PANTHER" id="PTHR48111">
    <property type="entry name" value="REGULATOR OF RPOS"/>
    <property type="match status" value="1"/>
</dbReference>
<comment type="caution">
    <text evidence="10">The sequence shown here is derived from an EMBL/GenBank/DDBJ whole genome shotgun (WGS) entry which is preliminary data.</text>
</comment>
<proteinExistence type="predicted"/>
<dbReference type="InterPro" id="IPR001867">
    <property type="entry name" value="OmpR/PhoB-type_DNA-bd"/>
</dbReference>
<gene>
    <name evidence="10" type="ORF">I5907_10885</name>
</gene>
<keyword evidence="2" id="KW-0902">Two-component regulatory system</keyword>
<dbReference type="GO" id="GO:0006355">
    <property type="term" value="P:regulation of DNA-templated transcription"/>
    <property type="evidence" value="ECO:0007669"/>
    <property type="project" value="InterPro"/>
</dbReference>
<protein>
    <submittedName>
        <fullName evidence="10">Response regulator transcription factor</fullName>
    </submittedName>
</protein>
<evidence type="ECO:0000256" key="2">
    <source>
        <dbReference type="ARBA" id="ARBA00023012"/>
    </source>
</evidence>
<dbReference type="InterPro" id="IPR011006">
    <property type="entry name" value="CheY-like_superfamily"/>
</dbReference>
<evidence type="ECO:0000256" key="3">
    <source>
        <dbReference type="ARBA" id="ARBA00023015"/>
    </source>
</evidence>
<evidence type="ECO:0000256" key="1">
    <source>
        <dbReference type="ARBA" id="ARBA00022553"/>
    </source>
</evidence>
<organism evidence="10 11">
    <name type="scientific">Panacibacter microcysteis</name>
    <dbReference type="NCBI Taxonomy" id="2793269"/>
    <lineage>
        <taxon>Bacteria</taxon>
        <taxon>Pseudomonadati</taxon>
        <taxon>Bacteroidota</taxon>
        <taxon>Chitinophagia</taxon>
        <taxon>Chitinophagales</taxon>
        <taxon>Chitinophagaceae</taxon>
        <taxon>Panacibacter</taxon>
    </lineage>
</organism>
<keyword evidence="4 7" id="KW-0238">DNA-binding</keyword>
<dbReference type="Pfam" id="PF00486">
    <property type="entry name" value="Trans_reg_C"/>
    <property type="match status" value="1"/>
</dbReference>
<dbReference type="InterPro" id="IPR039420">
    <property type="entry name" value="WalR-like"/>
</dbReference>
<name>A0A931E7T2_9BACT</name>
<evidence type="ECO:0000259" key="9">
    <source>
        <dbReference type="PROSITE" id="PS51755"/>
    </source>
</evidence>
<keyword evidence="3" id="KW-0805">Transcription regulation</keyword>
<dbReference type="RefSeq" id="WP_196990741.1">
    <property type="nucleotide sequence ID" value="NZ_JADWYR010000001.1"/>
</dbReference>
<dbReference type="Proteomes" id="UP000628448">
    <property type="component" value="Unassembled WGS sequence"/>
</dbReference>
<evidence type="ECO:0000313" key="10">
    <source>
        <dbReference type="EMBL" id="MBG9376744.1"/>
    </source>
</evidence>
<dbReference type="GO" id="GO:0000976">
    <property type="term" value="F:transcription cis-regulatory region binding"/>
    <property type="evidence" value="ECO:0007669"/>
    <property type="project" value="TreeGrafter"/>
</dbReference>